<proteinExistence type="predicted"/>
<evidence type="ECO:0000313" key="3">
    <source>
        <dbReference type="Proteomes" id="UP001164746"/>
    </source>
</evidence>
<reference evidence="2" key="1">
    <citation type="submission" date="2022-11" db="EMBL/GenBank/DDBJ databases">
        <title>Centuries of genome instability and evolution in soft-shell clam transmissible cancer (bioRxiv).</title>
        <authorList>
            <person name="Hart S.F.M."/>
            <person name="Yonemitsu M.A."/>
            <person name="Giersch R.M."/>
            <person name="Beal B.F."/>
            <person name="Arriagada G."/>
            <person name="Davis B.W."/>
            <person name="Ostrander E.A."/>
            <person name="Goff S.P."/>
            <person name="Metzger M.J."/>
        </authorList>
    </citation>
    <scope>NUCLEOTIDE SEQUENCE</scope>
    <source>
        <strain evidence="2">MELC-2E11</strain>
        <tissue evidence="2">Siphon/mantle</tissue>
    </source>
</reference>
<protein>
    <submittedName>
        <fullName evidence="2">RM46-like protein</fullName>
    </submittedName>
</protein>
<evidence type="ECO:0000259" key="1">
    <source>
        <dbReference type="Pfam" id="PF11788"/>
    </source>
</evidence>
<dbReference type="PANTHER" id="PTHR13124:SF12">
    <property type="entry name" value="LARGE RIBOSOMAL SUBUNIT PROTEIN ML46"/>
    <property type="match status" value="1"/>
</dbReference>
<dbReference type="InterPro" id="IPR021757">
    <property type="entry name" value="Ribosomal_mL46_N"/>
</dbReference>
<name>A0ABY7DSW1_MYAAR</name>
<sequence length="207" mass="24369">MAAPIRISKILLGLIKASPQCRIGRRYASAAPQESRTWQLHSAVCLQRYPRLTAPMNDIEQRFQEHLNKVEYRRSLRSNYELDLTKEKELFEKMKIMTEDEKKKLIAEQDLLTMKEQEEDWQKEFEEFKLTDRLTGKKYPDEGVSMLLKQKFTPQPFAFFFKATYLSGDVQETGEMGDWKWVTIDSLHEYVGTGSYLKHISQFLVDS</sequence>
<feature type="domain" description="Large ribosomal subunit protein mL46 N-terminal" evidence="1">
    <location>
        <begin position="38"/>
        <end position="130"/>
    </location>
</feature>
<evidence type="ECO:0000313" key="2">
    <source>
        <dbReference type="EMBL" id="WAQ99765.1"/>
    </source>
</evidence>
<dbReference type="Gene3D" id="3.90.79.10">
    <property type="entry name" value="Nucleoside Triphosphate Pyrophosphohydrolase"/>
    <property type="match status" value="1"/>
</dbReference>
<dbReference type="PANTHER" id="PTHR13124">
    <property type="entry name" value="39S RIBOSOMAL PROTEIN L46, MITOCHONDRIAL PRECURSOR-RELATED"/>
    <property type="match status" value="1"/>
</dbReference>
<dbReference type="EMBL" id="CP111014">
    <property type="protein sequence ID" value="WAQ99765.1"/>
    <property type="molecule type" value="Genomic_DNA"/>
</dbReference>
<keyword evidence="3" id="KW-1185">Reference proteome</keyword>
<dbReference type="Proteomes" id="UP001164746">
    <property type="component" value="Chromosome 3"/>
</dbReference>
<organism evidence="2 3">
    <name type="scientific">Mya arenaria</name>
    <name type="common">Soft-shell clam</name>
    <dbReference type="NCBI Taxonomy" id="6604"/>
    <lineage>
        <taxon>Eukaryota</taxon>
        <taxon>Metazoa</taxon>
        <taxon>Spiralia</taxon>
        <taxon>Lophotrochozoa</taxon>
        <taxon>Mollusca</taxon>
        <taxon>Bivalvia</taxon>
        <taxon>Autobranchia</taxon>
        <taxon>Heteroconchia</taxon>
        <taxon>Euheterodonta</taxon>
        <taxon>Imparidentia</taxon>
        <taxon>Neoheterodontei</taxon>
        <taxon>Myida</taxon>
        <taxon>Myoidea</taxon>
        <taxon>Myidae</taxon>
        <taxon>Mya</taxon>
    </lineage>
</organism>
<dbReference type="InterPro" id="IPR040008">
    <property type="entry name" value="Ribosomal_mL46"/>
</dbReference>
<gene>
    <name evidence="2" type="ORF">MAR_024138</name>
</gene>
<dbReference type="Pfam" id="PF11788">
    <property type="entry name" value="MRP-L46"/>
    <property type="match status" value="1"/>
</dbReference>
<accession>A0ABY7DSW1</accession>